<dbReference type="InterPro" id="IPR036457">
    <property type="entry name" value="PPM-type-like_dom_sf"/>
</dbReference>
<dbReference type="AlphaFoldDB" id="A0A1G9PL48"/>
<evidence type="ECO:0000313" key="6">
    <source>
        <dbReference type="EMBL" id="SDL99231.1"/>
    </source>
</evidence>
<dbReference type="SMART" id="SM00331">
    <property type="entry name" value="PP2C_SIG"/>
    <property type="match status" value="1"/>
</dbReference>
<dbReference type="STRING" id="1075417.SAMN05421823_109224"/>
<evidence type="ECO:0000256" key="3">
    <source>
        <dbReference type="SAM" id="Phobius"/>
    </source>
</evidence>
<feature type="signal peptide" evidence="4">
    <location>
        <begin position="1"/>
        <end position="31"/>
    </location>
</feature>
<dbReference type="InterPro" id="IPR011110">
    <property type="entry name" value="Reg_prop"/>
</dbReference>
<feature type="coiled-coil region" evidence="2">
    <location>
        <begin position="838"/>
        <end position="907"/>
    </location>
</feature>
<evidence type="ECO:0000256" key="1">
    <source>
        <dbReference type="ARBA" id="ARBA00022553"/>
    </source>
</evidence>
<dbReference type="PANTHER" id="PTHR43547">
    <property type="entry name" value="TWO-COMPONENT HISTIDINE KINASE"/>
    <property type="match status" value="1"/>
</dbReference>
<evidence type="ECO:0000256" key="4">
    <source>
        <dbReference type="SAM" id="SignalP"/>
    </source>
</evidence>
<dbReference type="InterPro" id="IPR011123">
    <property type="entry name" value="Y_Y_Y"/>
</dbReference>
<dbReference type="SUPFAM" id="SSF63829">
    <property type="entry name" value="Calcium-dependent phosphotriesterase"/>
    <property type="match status" value="2"/>
</dbReference>
<name>A0A1G9PL48_9BACT</name>
<organism evidence="6 7">
    <name type="scientific">Catalinimonas alkaloidigena</name>
    <dbReference type="NCBI Taxonomy" id="1075417"/>
    <lineage>
        <taxon>Bacteria</taxon>
        <taxon>Pseudomonadati</taxon>
        <taxon>Bacteroidota</taxon>
        <taxon>Cytophagia</taxon>
        <taxon>Cytophagales</taxon>
        <taxon>Catalimonadaceae</taxon>
        <taxon>Catalinimonas</taxon>
    </lineage>
</organism>
<keyword evidence="2" id="KW-0175">Coiled coil</keyword>
<dbReference type="FunFam" id="2.60.40.10:FF:000791">
    <property type="entry name" value="Two-component system sensor histidine kinase/response regulator"/>
    <property type="match status" value="1"/>
</dbReference>
<keyword evidence="7" id="KW-1185">Reference proteome</keyword>
<evidence type="ECO:0000313" key="7">
    <source>
        <dbReference type="Proteomes" id="UP000198510"/>
    </source>
</evidence>
<protein>
    <submittedName>
        <fullName evidence="6">Ligand-binding sensor domain-containing protein</fullName>
    </submittedName>
</protein>
<dbReference type="Pfam" id="PF07228">
    <property type="entry name" value="SpoIIE"/>
    <property type="match status" value="1"/>
</dbReference>
<dbReference type="Pfam" id="PF07494">
    <property type="entry name" value="Reg_prop"/>
    <property type="match status" value="8"/>
</dbReference>
<keyword evidence="3" id="KW-0812">Transmembrane</keyword>
<dbReference type="InterPro" id="IPR013783">
    <property type="entry name" value="Ig-like_fold"/>
</dbReference>
<reference evidence="6 7" key="1">
    <citation type="submission" date="2016-10" db="EMBL/GenBank/DDBJ databases">
        <authorList>
            <person name="de Groot N.N."/>
        </authorList>
    </citation>
    <scope>NUCLEOTIDE SEQUENCE [LARGE SCALE GENOMIC DNA]</scope>
    <source>
        <strain evidence="6 7">DSM 25186</strain>
    </source>
</reference>
<evidence type="ECO:0000256" key="2">
    <source>
        <dbReference type="SAM" id="Coils"/>
    </source>
</evidence>
<evidence type="ECO:0000259" key="5">
    <source>
        <dbReference type="SMART" id="SM00331"/>
    </source>
</evidence>
<dbReference type="Pfam" id="PF07495">
    <property type="entry name" value="Y_Y_Y"/>
    <property type="match status" value="1"/>
</dbReference>
<feature type="domain" description="PPM-type phosphatase" evidence="5">
    <location>
        <begin position="931"/>
        <end position="1157"/>
    </location>
</feature>
<proteinExistence type="predicted"/>
<dbReference type="Gene3D" id="3.60.40.10">
    <property type="entry name" value="PPM-type phosphatase domain"/>
    <property type="match status" value="1"/>
</dbReference>
<keyword evidence="4" id="KW-0732">Signal</keyword>
<dbReference type="InterPro" id="IPR015943">
    <property type="entry name" value="WD40/YVTN_repeat-like_dom_sf"/>
</dbReference>
<dbReference type="Gene3D" id="2.130.10.10">
    <property type="entry name" value="YVTN repeat-like/Quinoprotein amine dehydrogenase"/>
    <property type="match status" value="4"/>
</dbReference>
<feature type="transmembrane region" description="Helical" evidence="3">
    <location>
        <begin position="816"/>
        <end position="836"/>
    </location>
</feature>
<dbReference type="PANTHER" id="PTHR43547:SF2">
    <property type="entry name" value="HYBRID SIGNAL TRANSDUCTION HISTIDINE KINASE C"/>
    <property type="match status" value="1"/>
</dbReference>
<dbReference type="Gene3D" id="2.60.40.10">
    <property type="entry name" value="Immunoglobulins"/>
    <property type="match status" value="1"/>
</dbReference>
<accession>A0A1G9PL48</accession>
<dbReference type="InterPro" id="IPR001932">
    <property type="entry name" value="PPM-type_phosphatase-like_dom"/>
</dbReference>
<dbReference type="GO" id="GO:0000155">
    <property type="term" value="F:phosphorelay sensor kinase activity"/>
    <property type="evidence" value="ECO:0007669"/>
    <property type="project" value="TreeGrafter"/>
</dbReference>
<keyword evidence="3" id="KW-1133">Transmembrane helix</keyword>
<keyword evidence="3" id="KW-0472">Membrane</keyword>
<keyword evidence="1" id="KW-0597">Phosphoprotein</keyword>
<gene>
    <name evidence="6" type="ORF">SAMN05421823_109224</name>
</gene>
<sequence length="1184" mass="133438">MRGKLNVCLKAQIALAVLWWAVTLQGNTAFAQLPAAVQQPHVRFESISIEQGLSQSSVQAVVQDQRGFLWIGTKDGLNRYDGYAFEVFRSVRGDSFSLSSSRIEALLVDQDGDIWVGTNDGLNVFSYRSRGFKRFYYQPNNSNSLSNNSITSLFQDKSGVIWIGTQKGLNSYNKKTGAFSRYLAAKDNPTTISHDYVYTIYEDKLQQLWVGTRGGLNRMNRDTKTFVNYARVSDATTSPVLTLSFNEVFCLVGDDNGTLWVGTGSGLYKFDRATELFQNAENTLMATGNLIQKQVNALCRSTEGNLWIGTENEGLKYYNVKTGEFTIYRHDVGDPESLGRNQVSCLLVARSGILWVGLQGAGLNKYDPQIQQFVTIRSSPRPDALSSNYVTAIYDEENGPMWIGTSEGLNMYDKTTGKFKLFRHNPADQLTLGDDNVYCILRASDSTLWVGTDRGVSRLNPDGSFSNLNLPALAPNGNQVRTLCEGEKGVLWIGTYAGGMSKFNIADFATASFDTVYRASLLPDANAIQSNRIYKILLDPADSTLWIGTQSGLTHFNPRTNVFKNYVHDPQNSLSGPDAVYSVCRDLKGDIWMTSYGTGICRFDRKEEKFYYFTAKEGLINQGTYCILADRDSSIWVSHNQGLSQLSSNGTFHNYDVADGLQSNEFNTGACFQNAKGQLFFGGIKGLNIFDPSKIQRNMYIPPVVLTAFKKFDRKVEFDRDISEMEAIELKHTDNYIAFEFAALNFTSPEKNRYAYKLEPFDEDWIYSDDRRYASYTNLDPGKYTFRVKASNNDNFWNEVGATMQLVIPPPFYRTGWFRGLTLSGLVVMVILGYGVRIQRIQAQKRKLEGLVEARTRELHLKNQQVLEQSAQIKREKQRTDQINEELAMTVEEVKQKNLEIEDKNNKILDSIYYAQRIQRSILPARQRLSSHFPESFVFFKPKDIVSGDFYWFTEKNDHLLVAAIDCTGHGVPGAFMSLIGYSQLNKIVDEMGIVEPTEILKRLDEAVLNVLQQNGRQARDGMDVALCSFHRPSGKLRFAGAHRPLWIVRDGELIEIAADRCGVGIGQLALNSPKQFTPYEIDLEKGDMIYLFSDGFTDQFGGGSDRKYMVKRFKKFLSSLAHLPADAQYHALGEEFRSWMGGSPQIDDVLVIGMRMTEPGLKITPLQHKALSGMKREVPLRRL</sequence>
<feature type="chain" id="PRO_5011575115" evidence="4">
    <location>
        <begin position="32"/>
        <end position="1184"/>
    </location>
</feature>
<dbReference type="EMBL" id="FNFO01000009">
    <property type="protein sequence ID" value="SDL99231.1"/>
    <property type="molecule type" value="Genomic_DNA"/>
</dbReference>
<dbReference type="Proteomes" id="UP000198510">
    <property type="component" value="Unassembled WGS sequence"/>
</dbReference>